<accession>A0A395MDQ0</accession>
<organism evidence="1 2">
    <name type="scientific">Fusarium flagelliforme</name>
    <dbReference type="NCBI Taxonomy" id="2675880"/>
    <lineage>
        <taxon>Eukaryota</taxon>
        <taxon>Fungi</taxon>
        <taxon>Dikarya</taxon>
        <taxon>Ascomycota</taxon>
        <taxon>Pezizomycotina</taxon>
        <taxon>Sordariomycetes</taxon>
        <taxon>Hypocreomycetidae</taxon>
        <taxon>Hypocreales</taxon>
        <taxon>Nectriaceae</taxon>
        <taxon>Fusarium</taxon>
        <taxon>Fusarium incarnatum-equiseti species complex</taxon>
    </lineage>
</organism>
<name>A0A395MDQ0_9HYPO</name>
<evidence type="ECO:0000313" key="2">
    <source>
        <dbReference type="Proteomes" id="UP000265631"/>
    </source>
</evidence>
<reference evidence="1 2" key="1">
    <citation type="journal article" date="2018" name="PLoS Pathog.">
        <title>Evolution of structural diversity of trichothecenes, a family of toxins produced by plant pathogenic and entomopathogenic fungi.</title>
        <authorList>
            <person name="Proctor R.H."/>
            <person name="McCormick S.P."/>
            <person name="Kim H.S."/>
            <person name="Cardoza R.E."/>
            <person name="Stanley A.M."/>
            <person name="Lindo L."/>
            <person name="Kelly A."/>
            <person name="Brown D.W."/>
            <person name="Lee T."/>
            <person name="Vaughan M.M."/>
            <person name="Alexander N.J."/>
            <person name="Busman M."/>
            <person name="Gutierrez S."/>
        </authorList>
    </citation>
    <scope>NUCLEOTIDE SEQUENCE [LARGE SCALE GENOMIC DNA]</scope>
    <source>
        <strain evidence="1 2">NRRL 13405</strain>
    </source>
</reference>
<dbReference type="Proteomes" id="UP000265631">
    <property type="component" value="Unassembled WGS sequence"/>
</dbReference>
<evidence type="ECO:0000313" key="1">
    <source>
        <dbReference type="EMBL" id="RFN45995.1"/>
    </source>
</evidence>
<keyword evidence="2" id="KW-1185">Reference proteome</keyword>
<comment type="caution">
    <text evidence="1">The sequence shown here is derived from an EMBL/GenBank/DDBJ whole genome shotgun (WGS) entry which is preliminary data.</text>
</comment>
<proteinExistence type="predicted"/>
<dbReference type="EMBL" id="PXXK01000327">
    <property type="protein sequence ID" value="RFN45995.1"/>
    <property type="molecule type" value="Genomic_DNA"/>
</dbReference>
<gene>
    <name evidence="1" type="ORF">FIE12Z_9746</name>
</gene>
<dbReference type="STRING" id="2594813.A0A395MDQ0"/>
<dbReference type="AlphaFoldDB" id="A0A395MDQ0"/>
<sequence length="148" mass="16687">MTEIRIETEIPPSAIPDEKPEESHVFLSKPPMNEKDVIASKVPKPIKELDGFISHMNRLMHTRESHDAVILFLASGKFSSVGDENQQPMFETHTNEVVICRVVFQIILTYCANHSLQTGSRGTSESIFGHHGRLADYHQTLGDAWDMD</sequence>
<protein>
    <submittedName>
        <fullName evidence="1">Uncharacterized protein</fullName>
    </submittedName>
</protein>